<name>A0A0B2B1Z2_9ACTN</name>
<protein>
    <submittedName>
        <fullName evidence="1">Uncharacterized protein</fullName>
    </submittedName>
</protein>
<dbReference type="Proteomes" id="UP000230842">
    <property type="component" value="Unassembled WGS sequence"/>
</dbReference>
<reference evidence="1 2" key="1">
    <citation type="submission" date="2017-11" db="EMBL/GenBank/DDBJ databases">
        <title>Genomic Encyclopedia of Archaeal and Bacterial Type Strains, Phase II (KMG-II): From Individual Species to Whole Genera.</title>
        <authorList>
            <person name="Goeker M."/>
        </authorList>
    </citation>
    <scope>NUCLEOTIDE SEQUENCE [LARGE SCALE GENOMIC DNA]</scope>
    <source>
        <strain evidence="1 2">DSM 27763</strain>
    </source>
</reference>
<gene>
    <name evidence="1" type="ORF">CLV56_1930</name>
</gene>
<evidence type="ECO:0000313" key="1">
    <source>
        <dbReference type="EMBL" id="PJJ57692.1"/>
    </source>
</evidence>
<organism evidence="1 2">
    <name type="scientific">Mumia flava</name>
    <dbReference type="NCBI Taxonomy" id="1348852"/>
    <lineage>
        <taxon>Bacteria</taxon>
        <taxon>Bacillati</taxon>
        <taxon>Actinomycetota</taxon>
        <taxon>Actinomycetes</taxon>
        <taxon>Propionibacteriales</taxon>
        <taxon>Nocardioidaceae</taxon>
        <taxon>Mumia</taxon>
    </lineage>
</organism>
<dbReference type="AlphaFoldDB" id="A0A0B2B1Z2"/>
<proteinExistence type="predicted"/>
<keyword evidence="2" id="KW-1185">Reference proteome</keyword>
<evidence type="ECO:0000313" key="2">
    <source>
        <dbReference type="Proteomes" id="UP000230842"/>
    </source>
</evidence>
<dbReference type="EMBL" id="PGEZ01000001">
    <property type="protein sequence ID" value="PJJ57692.1"/>
    <property type="molecule type" value="Genomic_DNA"/>
</dbReference>
<sequence>MTELLVICVDCSTEFVEAEGWLERCAECCAVYDDHLSGLHDHVIEGCARCERRTHARSDRHAA</sequence>
<accession>A0A0B2B1Z2</accession>
<dbReference type="OrthoDB" id="9946674at2"/>
<dbReference type="RefSeq" id="WP_039363345.1">
    <property type="nucleotide sequence ID" value="NZ_PGEZ01000001.1"/>
</dbReference>
<comment type="caution">
    <text evidence="1">The sequence shown here is derived from an EMBL/GenBank/DDBJ whole genome shotgun (WGS) entry which is preliminary data.</text>
</comment>